<keyword evidence="1" id="KW-1133">Transmembrane helix</keyword>
<accession>A0AAV4RJV2</accession>
<evidence type="ECO:0000256" key="1">
    <source>
        <dbReference type="SAM" id="Phobius"/>
    </source>
</evidence>
<dbReference type="EMBL" id="BPLQ01006209">
    <property type="protein sequence ID" value="GIY20762.1"/>
    <property type="molecule type" value="Genomic_DNA"/>
</dbReference>
<evidence type="ECO:0000313" key="2">
    <source>
        <dbReference type="EMBL" id="GIY20762.1"/>
    </source>
</evidence>
<organism evidence="2 3">
    <name type="scientific">Caerostris darwini</name>
    <dbReference type="NCBI Taxonomy" id="1538125"/>
    <lineage>
        <taxon>Eukaryota</taxon>
        <taxon>Metazoa</taxon>
        <taxon>Ecdysozoa</taxon>
        <taxon>Arthropoda</taxon>
        <taxon>Chelicerata</taxon>
        <taxon>Arachnida</taxon>
        <taxon>Araneae</taxon>
        <taxon>Araneomorphae</taxon>
        <taxon>Entelegynae</taxon>
        <taxon>Araneoidea</taxon>
        <taxon>Araneidae</taxon>
        <taxon>Caerostris</taxon>
    </lineage>
</organism>
<feature type="transmembrane region" description="Helical" evidence="1">
    <location>
        <begin position="21"/>
        <end position="44"/>
    </location>
</feature>
<feature type="transmembrane region" description="Helical" evidence="1">
    <location>
        <begin position="82"/>
        <end position="100"/>
    </location>
</feature>
<name>A0AAV4RJV2_9ARAC</name>
<sequence length="124" mass="14268">MFLISTDGIWRSFKRKVGGCFQNFFLLLCITEASASATVAFPLLCSSGTTLRKLMGFSAARSRPFFRLQTEEEDTKSFKPQLYVAIIVFSFGLALPERPPKKKERKKRRKERIVEELVKKLDKN</sequence>
<keyword evidence="1" id="KW-0472">Membrane</keyword>
<protein>
    <submittedName>
        <fullName evidence="2">Uncharacterized protein</fullName>
    </submittedName>
</protein>
<evidence type="ECO:0000313" key="3">
    <source>
        <dbReference type="Proteomes" id="UP001054837"/>
    </source>
</evidence>
<dbReference type="AlphaFoldDB" id="A0AAV4RJV2"/>
<keyword evidence="1" id="KW-0812">Transmembrane</keyword>
<comment type="caution">
    <text evidence="2">The sequence shown here is derived from an EMBL/GenBank/DDBJ whole genome shotgun (WGS) entry which is preliminary data.</text>
</comment>
<dbReference type="Proteomes" id="UP001054837">
    <property type="component" value="Unassembled WGS sequence"/>
</dbReference>
<gene>
    <name evidence="2" type="ORF">CDAR_452911</name>
</gene>
<reference evidence="2 3" key="1">
    <citation type="submission" date="2021-06" db="EMBL/GenBank/DDBJ databases">
        <title>Caerostris darwini draft genome.</title>
        <authorList>
            <person name="Kono N."/>
            <person name="Arakawa K."/>
        </authorList>
    </citation>
    <scope>NUCLEOTIDE SEQUENCE [LARGE SCALE GENOMIC DNA]</scope>
</reference>
<keyword evidence="3" id="KW-1185">Reference proteome</keyword>
<proteinExistence type="predicted"/>